<keyword evidence="1" id="KW-0479">Metal-binding</keyword>
<accession>A0AAN9BR28</accession>
<feature type="region of interest" description="Disordered" evidence="2">
    <location>
        <begin position="277"/>
        <end position="305"/>
    </location>
</feature>
<reference evidence="4 5" key="1">
    <citation type="submission" date="2024-02" db="EMBL/GenBank/DDBJ databases">
        <title>Chromosome-scale genome assembly of the rough periwinkle Littorina saxatilis.</title>
        <authorList>
            <person name="De Jode A."/>
            <person name="Faria R."/>
            <person name="Formenti G."/>
            <person name="Sims Y."/>
            <person name="Smith T.P."/>
            <person name="Tracey A."/>
            <person name="Wood J.M.D."/>
            <person name="Zagrodzka Z.B."/>
            <person name="Johannesson K."/>
            <person name="Butlin R.K."/>
            <person name="Leder E.H."/>
        </authorList>
    </citation>
    <scope>NUCLEOTIDE SEQUENCE [LARGE SCALE GENOMIC DNA]</scope>
    <source>
        <strain evidence="4">Snail1</strain>
        <tissue evidence="4">Muscle</tissue>
    </source>
</reference>
<dbReference type="PANTHER" id="PTHR46105">
    <property type="entry name" value="AGAP004733-PA"/>
    <property type="match status" value="1"/>
</dbReference>
<dbReference type="Proteomes" id="UP001374579">
    <property type="component" value="Unassembled WGS sequence"/>
</dbReference>
<dbReference type="SMART" id="SM00355">
    <property type="entry name" value="ZnF_C2H2"/>
    <property type="match status" value="2"/>
</dbReference>
<proteinExistence type="predicted"/>
<dbReference type="GO" id="GO:0000981">
    <property type="term" value="F:DNA-binding transcription factor activity, RNA polymerase II-specific"/>
    <property type="evidence" value="ECO:0007669"/>
    <property type="project" value="TreeGrafter"/>
</dbReference>
<feature type="compositionally biased region" description="Polar residues" evidence="2">
    <location>
        <begin position="278"/>
        <end position="293"/>
    </location>
</feature>
<dbReference type="PROSITE" id="PS00028">
    <property type="entry name" value="ZINC_FINGER_C2H2_1"/>
    <property type="match status" value="2"/>
</dbReference>
<gene>
    <name evidence="4" type="ORF">V1264_013646</name>
</gene>
<evidence type="ECO:0000256" key="2">
    <source>
        <dbReference type="SAM" id="MobiDB-lite"/>
    </source>
</evidence>
<comment type="caution">
    <text evidence="4">The sequence shown here is derived from an EMBL/GenBank/DDBJ whole genome shotgun (WGS) entry which is preliminary data.</text>
</comment>
<feature type="compositionally biased region" description="Polar residues" evidence="2">
    <location>
        <begin position="100"/>
        <end position="135"/>
    </location>
</feature>
<dbReference type="PANTHER" id="PTHR46105:SF28">
    <property type="entry name" value="ZINC FINGER PROTEIN 37-LIKE"/>
    <property type="match status" value="1"/>
</dbReference>
<feature type="domain" description="C2H2-type" evidence="3">
    <location>
        <begin position="481"/>
        <end position="503"/>
    </location>
</feature>
<feature type="compositionally biased region" description="Polar residues" evidence="2">
    <location>
        <begin position="337"/>
        <end position="365"/>
    </location>
</feature>
<dbReference type="InterPro" id="IPR050457">
    <property type="entry name" value="ZnFinger_BTB_dom_contain"/>
</dbReference>
<keyword evidence="5" id="KW-1185">Reference proteome</keyword>
<organism evidence="4 5">
    <name type="scientific">Littorina saxatilis</name>
    <dbReference type="NCBI Taxonomy" id="31220"/>
    <lineage>
        <taxon>Eukaryota</taxon>
        <taxon>Metazoa</taxon>
        <taxon>Spiralia</taxon>
        <taxon>Lophotrochozoa</taxon>
        <taxon>Mollusca</taxon>
        <taxon>Gastropoda</taxon>
        <taxon>Caenogastropoda</taxon>
        <taxon>Littorinimorpha</taxon>
        <taxon>Littorinoidea</taxon>
        <taxon>Littorinidae</taxon>
        <taxon>Littorina</taxon>
    </lineage>
</organism>
<feature type="region of interest" description="Disordered" evidence="2">
    <location>
        <begin position="328"/>
        <end position="369"/>
    </location>
</feature>
<evidence type="ECO:0000313" key="4">
    <source>
        <dbReference type="EMBL" id="KAK7109641.1"/>
    </source>
</evidence>
<evidence type="ECO:0000256" key="1">
    <source>
        <dbReference type="PROSITE-ProRule" id="PRU00042"/>
    </source>
</evidence>
<feature type="compositionally biased region" description="Polar residues" evidence="2">
    <location>
        <begin position="204"/>
        <end position="214"/>
    </location>
</feature>
<dbReference type="InterPro" id="IPR013087">
    <property type="entry name" value="Znf_C2H2_type"/>
</dbReference>
<feature type="compositionally biased region" description="Low complexity" evidence="2">
    <location>
        <begin position="159"/>
        <end position="193"/>
    </location>
</feature>
<sequence length="536" mass="57436">MDPESSTKFIGSLTKFLQSLCNGYVEFEDGVELIGHIYLSVDTGKRGRKIDYILNEKVCKSDNSVTFISNSFHAQPDSKGKAASGKEGDSKKDDGETSDSDSVVKSTNVGTLPHRTSQGSRSLPSPNQQRSSVQAGTKRPGSPLKAPTPPQRRAPTPPSQRRMQSSAAKGPSGSPASKTVPSSPSSSSQDNIPSPSPLRKRSETSQPPSNQSENAGADNDTDHLMPPNIVPINPTPDLASFLGSLTGDNHSSRDQRSPLRDTKPDTDVTFIKEEFMSEPSSCAQAGSSGQHSGRSGDDGSGLYPVMLHQNTSVFPSTSAGYPPGGFSGGASATATSQQPAFPGSSTSSDLFNPVPGTSQDGTDPSGNLDVTVFHHRQDDAVVNDCRQRASCLGATGQFLAPAELAEWAVGQVKLERGLTTSQGGDVQSNTVGRASGSGQRECGVPCCTGDYKNCPCGCQAYSMDTQMSLDPEQLEHLRRKCTCDCCGLKFHNRSNLRRHQKKHFNIYRHHCLKCGQRFSRSDSLKLHMKRKHMDRS</sequence>
<feature type="region of interest" description="Disordered" evidence="2">
    <location>
        <begin position="71"/>
        <end position="265"/>
    </location>
</feature>
<feature type="domain" description="C2H2-type" evidence="3">
    <location>
        <begin position="509"/>
        <end position="536"/>
    </location>
</feature>
<dbReference type="PROSITE" id="PS50157">
    <property type="entry name" value="ZINC_FINGER_C2H2_2"/>
    <property type="match status" value="2"/>
</dbReference>
<keyword evidence="1" id="KW-0862">Zinc</keyword>
<keyword evidence="1" id="KW-0863">Zinc-finger</keyword>
<feature type="compositionally biased region" description="Pro residues" evidence="2">
    <location>
        <begin position="146"/>
        <end position="158"/>
    </location>
</feature>
<dbReference type="AlphaFoldDB" id="A0AAN9BR28"/>
<feature type="compositionally biased region" description="Basic and acidic residues" evidence="2">
    <location>
        <begin position="250"/>
        <end position="265"/>
    </location>
</feature>
<dbReference type="GO" id="GO:0000978">
    <property type="term" value="F:RNA polymerase II cis-regulatory region sequence-specific DNA binding"/>
    <property type="evidence" value="ECO:0007669"/>
    <property type="project" value="TreeGrafter"/>
</dbReference>
<name>A0AAN9BR28_9CAEN</name>
<dbReference type="GO" id="GO:0008270">
    <property type="term" value="F:zinc ion binding"/>
    <property type="evidence" value="ECO:0007669"/>
    <property type="project" value="UniProtKB-KW"/>
</dbReference>
<dbReference type="EMBL" id="JBAMIC010000003">
    <property type="protein sequence ID" value="KAK7109641.1"/>
    <property type="molecule type" value="Genomic_DNA"/>
</dbReference>
<evidence type="ECO:0000259" key="3">
    <source>
        <dbReference type="PROSITE" id="PS50157"/>
    </source>
</evidence>
<protein>
    <recommendedName>
        <fullName evidence="3">C2H2-type domain-containing protein</fullName>
    </recommendedName>
</protein>
<dbReference type="Gene3D" id="3.30.160.60">
    <property type="entry name" value="Classic Zinc Finger"/>
    <property type="match status" value="1"/>
</dbReference>
<feature type="compositionally biased region" description="Basic and acidic residues" evidence="2">
    <location>
        <begin position="76"/>
        <end position="95"/>
    </location>
</feature>
<evidence type="ECO:0000313" key="5">
    <source>
        <dbReference type="Proteomes" id="UP001374579"/>
    </source>
</evidence>
<dbReference type="InterPro" id="IPR036236">
    <property type="entry name" value="Znf_C2H2_sf"/>
</dbReference>
<dbReference type="SUPFAM" id="SSF57667">
    <property type="entry name" value="beta-beta-alpha zinc fingers"/>
    <property type="match status" value="1"/>
</dbReference>